<dbReference type="GO" id="GO:0005829">
    <property type="term" value="C:cytosol"/>
    <property type="evidence" value="ECO:0007669"/>
    <property type="project" value="TreeGrafter"/>
</dbReference>
<evidence type="ECO:0000313" key="8">
    <source>
        <dbReference type="EMBL" id="CUN44580.1"/>
    </source>
</evidence>
<comment type="similarity">
    <text evidence="1">Belongs to the DNA polymerase type-Y family.</text>
</comment>
<name>A0A173WZU2_9FIRM</name>
<gene>
    <name evidence="8" type="primary">dinB_2</name>
    <name evidence="8" type="ORF">ERS852407_00209</name>
</gene>
<dbReference type="InterPro" id="IPR001126">
    <property type="entry name" value="UmuC"/>
</dbReference>
<dbReference type="InterPro" id="IPR043128">
    <property type="entry name" value="Rev_trsase/Diguanyl_cyclase"/>
</dbReference>
<proteinExistence type="inferred from homology"/>
<keyword evidence="6" id="KW-0175">Coiled coil</keyword>
<dbReference type="SUPFAM" id="SSF56672">
    <property type="entry name" value="DNA/RNA polymerases"/>
    <property type="match status" value="1"/>
</dbReference>
<dbReference type="PANTHER" id="PTHR11076">
    <property type="entry name" value="DNA REPAIR POLYMERASE UMUC / TRANSFERASE FAMILY MEMBER"/>
    <property type="match status" value="1"/>
</dbReference>
<keyword evidence="5" id="KW-0239">DNA-directed DNA polymerase</keyword>
<dbReference type="PROSITE" id="PS50173">
    <property type="entry name" value="UMUC"/>
    <property type="match status" value="1"/>
</dbReference>
<dbReference type="EMBL" id="CYZE01000001">
    <property type="protein sequence ID" value="CUN44580.1"/>
    <property type="molecule type" value="Genomic_DNA"/>
</dbReference>
<evidence type="ECO:0000256" key="4">
    <source>
        <dbReference type="ARBA" id="ARBA00022763"/>
    </source>
</evidence>
<organism evidence="8 9">
    <name type="scientific">Hungatella hathewayi</name>
    <dbReference type="NCBI Taxonomy" id="154046"/>
    <lineage>
        <taxon>Bacteria</taxon>
        <taxon>Bacillati</taxon>
        <taxon>Bacillota</taxon>
        <taxon>Clostridia</taxon>
        <taxon>Lachnospirales</taxon>
        <taxon>Lachnospiraceae</taxon>
        <taxon>Hungatella</taxon>
    </lineage>
</organism>
<sequence length="510" mass="57911">MKTSENRIYAAIDLKSFYASVECIERGLDPLATNLVVADTSRTSKTICLAVSPALKSYGIPGRARLFEVIQKVKEANAGRRQGAPGFRFSGASVNDRDLKADPALSIDYIAAPPRMALYMEYSTRIYNIYLRYIAPEDIHVYSIDEVFMDVTDYLRTYRLTARELVRRMIMDVLKETGITATAGIGTNLYLGKVAMDIVAKHIAPDENGVRIAELDEDSYRRILWTHRPLMDFWRVGRGYAKKLEAAGLYTMGDIARCSLGKPTDYHNEELLYRLFGINAELLIDHAWGWEPCTMADVKAYKPETNSTGAGQVLQCPYDYAKARLIVQEMTDLLVLDLVDKGLVTDQLVLTVGYDIENLTRPEISKKYKGAVTTDHYGRRVPKHAHGTVNLKRLTSSTKLIMDAAMDLYDRIVDQDLLVRRIYITVNHVVEEGSISRQESFEQMDLFTDYEALQKQREREEQELERERQLQKAVLDIKKKFGKNALLKGMNLEEGAMTIERNHQIGGHKA</sequence>
<dbReference type="Pfam" id="PF00817">
    <property type="entry name" value="IMS"/>
    <property type="match status" value="1"/>
</dbReference>
<dbReference type="Pfam" id="PF11799">
    <property type="entry name" value="IMS_C"/>
    <property type="match status" value="1"/>
</dbReference>
<dbReference type="InterPro" id="IPR017961">
    <property type="entry name" value="DNA_pol_Y-fam_little_finger"/>
</dbReference>
<dbReference type="PANTHER" id="PTHR11076:SF35">
    <property type="entry name" value="DNA REPAIR PROTEIN HOMOLOG YOBH"/>
    <property type="match status" value="1"/>
</dbReference>
<keyword evidence="4" id="KW-0227">DNA damage</keyword>
<dbReference type="RefSeq" id="WP_055652653.1">
    <property type="nucleotide sequence ID" value="NZ_CABIXC010000001.1"/>
</dbReference>
<keyword evidence="2" id="KW-0515">Mutator protein</keyword>
<evidence type="ECO:0000259" key="7">
    <source>
        <dbReference type="PROSITE" id="PS50173"/>
    </source>
</evidence>
<evidence type="ECO:0000256" key="6">
    <source>
        <dbReference type="SAM" id="Coils"/>
    </source>
</evidence>
<accession>A0A173WZU2</accession>
<dbReference type="Gene3D" id="1.10.150.20">
    <property type="entry name" value="5' to 3' exonuclease, C-terminal subdomain"/>
    <property type="match status" value="1"/>
</dbReference>
<dbReference type="Proteomes" id="UP000095651">
    <property type="component" value="Unassembled WGS sequence"/>
</dbReference>
<dbReference type="GO" id="GO:0006281">
    <property type="term" value="P:DNA repair"/>
    <property type="evidence" value="ECO:0007669"/>
    <property type="project" value="InterPro"/>
</dbReference>
<evidence type="ECO:0000256" key="3">
    <source>
        <dbReference type="ARBA" id="ARBA00022695"/>
    </source>
</evidence>
<dbReference type="InterPro" id="IPR050116">
    <property type="entry name" value="DNA_polymerase-Y"/>
</dbReference>
<keyword evidence="8" id="KW-0808">Transferase</keyword>
<dbReference type="AlphaFoldDB" id="A0A173WZU2"/>
<evidence type="ECO:0000256" key="1">
    <source>
        <dbReference type="ARBA" id="ARBA00010945"/>
    </source>
</evidence>
<dbReference type="GO" id="GO:0042276">
    <property type="term" value="P:error-prone translesion synthesis"/>
    <property type="evidence" value="ECO:0007669"/>
    <property type="project" value="TreeGrafter"/>
</dbReference>
<dbReference type="GO" id="GO:0003887">
    <property type="term" value="F:DNA-directed DNA polymerase activity"/>
    <property type="evidence" value="ECO:0007669"/>
    <property type="project" value="UniProtKB-KW"/>
</dbReference>
<feature type="domain" description="UmuC" evidence="7">
    <location>
        <begin position="9"/>
        <end position="237"/>
    </location>
</feature>
<protein>
    <submittedName>
        <fullName evidence="8">DNA-repair protein</fullName>
        <ecNumber evidence="8">2.7.7.7</ecNumber>
    </submittedName>
</protein>
<evidence type="ECO:0000256" key="2">
    <source>
        <dbReference type="ARBA" id="ARBA00022457"/>
    </source>
</evidence>
<dbReference type="Gene3D" id="3.30.70.270">
    <property type="match status" value="1"/>
</dbReference>
<evidence type="ECO:0000313" key="9">
    <source>
        <dbReference type="Proteomes" id="UP000095651"/>
    </source>
</evidence>
<evidence type="ECO:0000256" key="5">
    <source>
        <dbReference type="ARBA" id="ARBA00022932"/>
    </source>
</evidence>
<dbReference type="GO" id="GO:0009432">
    <property type="term" value="P:SOS response"/>
    <property type="evidence" value="ECO:0007669"/>
    <property type="project" value="TreeGrafter"/>
</dbReference>
<keyword evidence="3 8" id="KW-0548">Nucleotidyltransferase</keyword>
<reference evidence="8 9" key="1">
    <citation type="submission" date="2015-09" db="EMBL/GenBank/DDBJ databases">
        <authorList>
            <consortium name="Pathogen Informatics"/>
        </authorList>
    </citation>
    <scope>NUCLEOTIDE SEQUENCE [LARGE SCALE GENOMIC DNA]</scope>
    <source>
        <strain evidence="8 9">2789STDY5608850</strain>
    </source>
</reference>
<feature type="coiled-coil region" evidence="6">
    <location>
        <begin position="443"/>
        <end position="473"/>
    </location>
</feature>
<dbReference type="EC" id="2.7.7.7" evidence="8"/>
<dbReference type="InterPro" id="IPR043502">
    <property type="entry name" value="DNA/RNA_pol_sf"/>
</dbReference>
<dbReference type="GO" id="GO:0003684">
    <property type="term" value="F:damaged DNA binding"/>
    <property type="evidence" value="ECO:0007669"/>
    <property type="project" value="InterPro"/>
</dbReference>